<evidence type="ECO:0000313" key="14">
    <source>
        <dbReference type="Proteomes" id="UP001500954"/>
    </source>
</evidence>
<dbReference type="PROSITE" id="PS52016">
    <property type="entry name" value="TONB_DEPENDENT_REC_3"/>
    <property type="match status" value="1"/>
</dbReference>
<keyword evidence="3 8" id="KW-1134">Transmembrane beta strand</keyword>
<comment type="caution">
    <text evidence="13">The sequence shown here is derived from an EMBL/GenBank/DDBJ whole genome shotgun (WGS) entry which is preliminary data.</text>
</comment>
<dbReference type="InterPro" id="IPR036942">
    <property type="entry name" value="Beta-barrel_TonB_sf"/>
</dbReference>
<evidence type="ECO:0000259" key="11">
    <source>
        <dbReference type="Pfam" id="PF00593"/>
    </source>
</evidence>
<evidence type="ECO:0000256" key="10">
    <source>
        <dbReference type="SAM" id="MobiDB-lite"/>
    </source>
</evidence>
<dbReference type="Gene3D" id="2.60.40.1120">
    <property type="entry name" value="Carboxypeptidase-like, regulatory domain"/>
    <property type="match status" value="1"/>
</dbReference>
<keyword evidence="14" id="KW-1185">Reference proteome</keyword>
<gene>
    <name evidence="13" type="ORF">GCM10022395_25950</name>
</gene>
<keyword evidence="5 9" id="KW-0798">TonB box</keyword>
<proteinExistence type="inferred from homology"/>
<keyword evidence="2 8" id="KW-0813">Transport</keyword>
<feature type="domain" description="TonB-dependent receptor-like beta-barrel" evidence="11">
    <location>
        <begin position="553"/>
        <end position="1149"/>
    </location>
</feature>
<evidence type="ECO:0000256" key="3">
    <source>
        <dbReference type="ARBA" id="ARBA00022452"/>
    </source>
</evidence>
<evidence type="ECO:0000256" key="1">
    <source>
        <dbReference type="ARBA" id="ARBA00004571"/>
    </source>
</evidence>
<keyword evidence="6 8" id="KW-0472">Membrane</keyword>
<keyword evidence="7 8" id="KW-0998">Cell outer membrane</keyword>
<dbReference type="Pfam" id="PF07715">
    <property type="entry name" value="Plug"/>
    <property type="match status" value="1"/>
</dbReference>
<sequence length="1189" mass="134004">MEIKFIDVRSLIRKRLLMFIMRTFIFLLCTAVFGFNSIDGFSQEKVIIDQDKEVSVHQVFRIIKKQTKYRFLYPESLFDDAPKVQLKKGAIELSKLLNHTLSSSNVNFKLSKKNTIVIEESKDEVQNSTKPQQTTVSGKVNDQNGQPLPGANILEKGTTNGTQTDFDGAFVLNVKDENAILVVSYIGYKTQEILVSGQTNFNISLVEDASALDEIVVVGYGSVKKENLTGAVESINSQQIENNIGPNTSQILQGVAPNLNITLDNGSINEEANIDVRGIGSINGGSPLILIDGVQGNLNRINPRDIESISVLKDAASAAIYGARAAFGVILITTKNARSGDIKINYNTNYGWSSPTIRTDNFITDGLEWARLSDKLSLLENTSTYLGYSAEDYAYLEARRLDPTLPSVLIKDVNGAERYVHYGNTDWWNTLFSDQQMSAEHNLSLSGGSEKMNFYLSGRYYKRDGIYKVNKDVLNTYTLRAKIEAKPYDWLTVGNSINVFNKDYSEPATNARRVSGSDNSEDWRKYTFHAAPLYLPRNPDGSFIIRGAYTNNRDIADGTFADILNGKSRAEEDDFEVFNTTNVAIKLAKGIELKGDYSFRNRNQSEWVRIISTPFTNQPNGEGVSLYKENTQIYKELERKTLYQAINAYVDYSFNPLEDHTFSALVGYNQEWNSFKRNIASRNGNLSDNLNSFNLATGDNIFLTSTEEEWAIRAGFFRVKYNMLDKYLIEFNGRFDLSSRFPVDNRLGLFPSTSVAWKLSEESFWKKIKPIVGTVKLRGSFGSLGNQNIGAYDYISTLDVRQSNYIVDGSRINYLSTPDPVSSNFTWETSETLDFGIDIAAFNNRFTTTFDWYRRDIKDMLTQGAQLPSVFGANEPDENAADLRTKGFELSLKWKDQFSLGNKPFQYNIGFILGDSRTHITKFDNPNGDIEQFYVGQEVGEIWGYTVEGFFQTDDEYLSHADQTRVNQRIQNNYLINHPVAGDIKFADLDGDGEITPGDRTLSNPGDLKRIGNSNPRYNYGITLGADYAGFDLSIFAQGIMERDWNPGTDNGFFWGPFARQYQNFYPKSVESNSWTPDNPNAYFPRLAVYAERGGPYEGAQLGVNSDKYLQNAAYLRIKNITLGYTLPENISKKLHLSSLRLYATGTNLFTFSPIYKNNPDRTVDPEQLGNGNDYPFTKTYVFGLDIKL</sequence>
<organism evidence="13 14">
    <name type="scientific">Snuella lapsa</name>
    <dbReference type="NCBI Taxonomy" id="870481"/>
    <lineage>
        <taxon>Bacteria</taxon>
        <taxon>Pseudomonadati</taxon>
        <taxon>Bacteroidota</taxon>
        <taxon>Flavobacteriia</taxon>
        <taxon>Flavobacteriales</taxon>
        <taxon>Flavobacteriaceae</taxon>
        <taxon>Snuella</taxon>
    </lineage>
</organism>
<feature type="domain" description="TonB-dependent receptor plug" evidence="12">
    <location>
        <begin position="225"/>
        <end position="329"/>
    </location>
</feature>
<dbReference type="Pfam" id="PF13715">
    <property type="entry name" value="CarbopepD_reg_2"/>
    <property type="match status" value="1"/>
</dbReference>
<dbReference type="EMBL" id="BAABCY010000070">
    <property type="protein sequence ID" value="GAA3575755.1"/>
    <property type="molecule type" value="Genomic_DNA"/>
</dbReference>
<name>A0ABP6Y1F7_9FLAO</name>
<dbReference type="SUPFAM" id="SSF49464">
    <property type="entry name" value="Carboxypeptidase regulatory domain-like"/>
    <property type="match status" value="1"/>
</dbReference>
<dbReference type="Pfam" id="PF00593">
    <property type="entry name" value="TonB_dep_Rec_b-barrel"/>
    <property type="match status" value="1"/>
</dbReference>
<dbReference type="Gene3D" id="2.40.170.20">
    <property type="entry name" value="TonB-dependent receptor, beta-barrel domain"/>
    <property type="match status" value="1"/>
</dbReference>
<dbReference type="Proteomes" id="UP001500954">
    <property type="component" value="Unassembled WGS sequence"/>
</dbReference>
<evidence type="ECO:0000313" key="13">
    <source>
        <dbReference type="EMBL" id="GAA3575755.1"/>
    </source>
</evidence>
<evidence type="ECO:0000256" key="4">
    <source>
        <dbReference type="ARBA" id="ARBA00022692"/>
    </source>
</evidence>
<comment type="similarity">
    <text evidence="8 9">Belongs to the TonB-dependent receptor family.</text>
</comment>
<feature type="region of interest" description="Disordered" evidence="10">
    <location>
        <begin position="122"/>
        <end position="146"/>
    </location>
</feature>
<evidence type="ECO:0000256" key="8">
    <source>
        <dbReference type="PROSITE-ProRule" id="PRU01360"/>
    </source>
</evidence>
<dbReference type="InterPro" id="IPR008969">
    <property type="entry name" value="CarboxyPept-like_regulatory"/>
</dbReference>
<dbReference type="SUPFAM" id="SSF56935">
    <property type="entry name" value="Porins"/>
    <property type="match status" value="1"/>
</dbReference>
<dbReference type="Gene3D" id="2.170.130.10">
    <property type="entry name" value="TonB-dependent receptor, plug domain"/>
    <property type="match status" value="1"/>
</dbReference>
<dbReference type="InterPro" id="IPR039426">
    <property type="entry name" value="TonB-dep_rcpt-like"/>
</dbReference>
<feature type="compositionally biased region" description="Polar residues" evidence="10">
    <location>
        <begin position="126"/>
        <end position="146"/>
    </location>
</feature>
<evidence type="ECO:0000256" key="2">
    <source>
        <dbReference type="ARBA" id="ARBA00022448"/>
    </source>
</evidence>
<comment type="subcellular location">
    <subcellularLocation>
        <location evidence="1 8">Cell outer membrane</location>
        <topology evidence="1 8">Multi-pass membrane protein</topology>
    </subcellularLocation>
</comment>
<keyword evidence="4 8" id="KW-0812">Transmembrane</keyword>
<evidence type="ECO:0000256" key="6">
    <source>
        <dbReference type="ARBA" id="ARBA00023136"/>
    </source>
</evidence>
<protein>
    <submittedName>
        <fullName evidence="13">TonB-dependent receptor</fullName>
    </submittedName>
</protein>
<evidence type="ECO:0000259" key="12">
    <source>
        <dbReference type="Pfam" id="PF07715"/>
    </source>
</evidence>
<dbReference type="NCBIfam" id="TIGR04056">
    <property type="entry name" value="OMP_RagA_SusC"/>
    <property type="match status" value="1"/>
</dbReference>
<reference evidence="14" key="1">
    <citation type="journal article" date="2019" name="Int. J. Syst. Evol. Microbiol.">
        <title>The Global Catalogue of Microorganisms (GCM) 10K type strain sequencing project: providing services to taxonomists for standard genome sequencing and annotation.</title>
        <authorList>
            <consortium name="The Broad Institute Genomics Platform"/>
            <consortium name="The Broad Institute Genome Sequencing Center for Infectious Disease"/>
            <person name="Wu L."/>
            <person name="Ma J."/>
        </authorList>
    </citation>
    <scope>NUCLEOTIDE SEQUENCE [LARGE SCALE GENOMIC DNA]</scope>
    <source>
        <strain evidence="14">JCM 17111</strain>
    </source>
</reference>
<accession>A0ABP6Y1F7</accession>
<keyword evidence="13" id="KW-0675">Receptor</keyword>
<dbReference type="InterPro" id="IPR000531">
    <property type="entry name" value="Beta-barrel_TonB"/>
</dbReference>
<dbReference type="InterPro" id="IPR023996">
    <property type="entry name" value="TonB-dep_OMP_SusC/RagA"/>
</dbReference>
<dbReference type="InterPro" id="IPR023997">
    <property type="entry name" value="TonB-dep_OMP_SusC/RagA_CS"/>
</dbReference>
<evidence type="ECO:0000256" key="9">
    <source>
        <dbReference type="RuleBase" id="RU003357"/>
    </source>
</evidence>
<dbReference type="NCBIfam" id="TIGR04057">
    <property type="entry name" value="SusC_RagA_signa"/>
    <property type="match status" value="1"/>
</dbReference>
<evidence type="ECO:0000256" key="5">
    <source>
        <dbReference type="ARBA" id="ARBA00023077"/>
    </source>
</evidence>
<evidence type="ECO:0000256" key="7">
    <source>
        <dbReference type="ARBA" id="ARBA00023237"/>
    </source>
</evidence>
<dbReference type="InterPro" id="IPR012910">
    <property type="entry name" value="Plug_dom"/>
</dbReference>
<dbReference type="InterPro" id="IPR037066">
    <property type="entry name" value="Plug_dom_sf"/>
</dbReference>